<comment type="caution">
    <text evidence="1">The sequence shown here is derived from an EMBL/GenBank/DDBJ whole genome shotgun (WGS) entry which is preliminary data.</text>
</comment>
<protein>
    <submittedName>
        <fullName evidence="1">16004_t:CDS:1</fullName>
    </submittedName>
</protein>
<name>A0ACA9MT20_9GLOM</name>
<dbReference type="Proteomes" id="UP000789366">
    <property type="component" value="Unassembled WGS sequence"/>
</dbReference>
<reference evidence="1" key="1">
    <citation type="submission" date="2021-06" db="EMBL/GenBank/DDBJ databases">
        <authorList>
            <person name="Kallberg Y."/>
            <person name="Tangrot J."/>
            <person name="Rosling A."/>
        </authorList>
    </citation>
    <scope>NUCLEOTIDE SEQUENCE</scope>
    <source>
        <strain evidence="1">28 12/20/2015</strain>
    </source>
</reference>
<proteinExistence type="predicted"/>
<evidence type="ECO:0000313" key="2">
    <source>
        <dbReference type="Proteomes" id="UP000789366"/>
    </source>
</evidence>
<organism evidence="1 2">
    <name type="scientific">Cetraspora pellucida</name>
    <dbReference type="NCBI Taxonomy" id="1433469"/>
    <lineage>
        <taxon>Eukaryota</taxon>
        <taxon>Fungi</taxon>
        <taxon>Fungi incertae sedis</taxon>
        <taxon>Mucoromycota</taxon>
        <taxon>Glomeromycotina</taxon>
        <taxon>Glomeromycetes</taxon>
        <taxon>Diversisporales</taxon>
        <taxon>Gigasporaceae</taxon>
        <taxon>Cetraspora</taxon>
    </lineage>
</organism>
<keyword evidence="2" id="KW-1185">Reference proteome</keyword>
<accession>A0ACA9MT20</accession>
<sequence>MQNNEIIQNPESSLIPSPVTSQTPLLKGYKNVTFKRKAIFIISLLVLINLVAWIIAVLAFRKIPSLFGTSALAYTLGLKHAVDADHLAAIDNVTRKLLFTGKKSVSVGLFFSLGHSTIVIIASLAIALTATAVKENLGDIQLIGGLIGTCVSASFLFIIGIMNIFVLISVHRALRNLKSTGSVDEVNLDINLTGCMGRIFAPMFNFVDSSWKMYPLGVLFGFGFDTSTEVALLGVAAFQANKGLSIWLIMIFPLLFTSGMALIDTLDGILMSETYSWALVNPVKKLYYNFIVTLLSIIIALAIGLIEIINILGDKLNLNGPFWDFFSYLSENFFTIGCIIIASFIITWAIAKLVYKFGDYDKLELQFTQPVNHTNEESEISTSDDNIEISVEPRVVNQSKK</sequence>
<dbReference type="EMBL" id="CAJVPW010009933">
    <property type="protein sequence ID" value="CAG8610522.1"/>
    <property type="molecule type" value="Genomic_DNA"/>
</dbReference>
<gene>
    <name evidence="1" type="ORF">SPELUC_LOCUS7480</name>
</gene>
<evidence type="ECO:0000313" key="1">
    <source>
        <dbReference type="EMBL" id="CAG8610522.1"/>
    </source>
</evidence>